<dbReference type="Pfam" id="PF01281">
    <property type="entry name" value="Ribosomal_L9_N"/>
    <property type="match status" value="1"/>
</dbReference>
<dbReference type="OrthoDB" id="9788336at2"/>
<evidence type="ECO:0000256" key="7">
    <source>
        <dbReference type="HAMAP-Rule" id="MF_00503"/>
    </source>
</evidence>
<keyword evidence="3 7" id="KW-0694">RNA-binding</keyword>
<dbReference type="EMBL" id="WTVA01000001">
    <property type="protein sequence ID" value="MZR21419.1"/>
    <property type="molecule type" value="Genomic_DNA"/>
</dbReference>
<protein>
    <recommendedName>
        <fullName evidence="6 7">Large ribosomal subunit protein bL9</fullName>
    </recommendedName>
</protein>
<feature type="domain" description="Ribosomal protein L9" evidence="8">
    <location>
        <begin position="13"/>
        <end position="40"/>
    </location>
</feature>
<evidence type="ECO:0000313" key="9">
    <source>
        <dbReference type="EMBL" id="MZR21419.1"/>
    </source>
</evidence>
<comment type="similarity">
    <text evidence="1 7">Belongs to the bacterial ribosomal protein bL9 family.</text>
</comment>
<evidence type="ECO:0000256" key="4">
    <source>
        <dbReference type="ARBA" id="ARBA00022980"/>
    </source>
</evidence>
<evidence type="ECO:0000256" key="5">
    <source>
        <dbReference type="ARBA" id="ARBA00023274"/>
    </source>
</evidence>
<dbReference type="InterPro" id="IPR020594">
    <property type="entry name" value="Ribosomal_bL9_bac/chp"/>
</dbReference>
<evidence type="ECO:0000259" key="8">
    <source>
        <dbReference type="PROSITE" id="PS00651"/>
    </source>
</evidence>
<gene>
    <name evidence="7 9" type="primary">rplI</name>
    <name evidence="9" type="ORF">GQF03_03655</name>
</gene>
<dbReference type="HAMAP" id="MF_00503">
    <property type="entry name" value="Ribosomal_bL9"/>
    <property type="match status" value="1"/>
</dbReference>
<dbReference type="InterPro" id="IPR036791">
    <property type="entry name" value="Ribosomal_bL9_C_sf"/>
</dbReference>
<keyword evidence="10" id="KW-1185">Reference proteome</keyword>
<dbReference type="InterPro" id="IPR000244">
    <property type="entry name" value="Ribosomal_bL9"/>
</dbReference>
<dbReference type="GO" id="GO:0006412">
    <property type="term" value="P:translation"/>
    <property type="evidence" value="ECO:0007669"/>
    <property type="project" value="UniProtKB-UniRule"/>
</dbReference>
<dbReference type="SUPFAM" id="SSF55653">
    <property type="entry name" value="Ribosomal protein L9 C-domain"/>
    <property type="match status" value="1"/>
</dbReference>
<dbReference type="PROSITE" id="PS00651">
    <property type="entry name" value="RIBOSOMAL_L9"/>
    <property type="match status" value="1"/>
</dbReference>
<dbReference type="InterPro" id="IPR020070">
    <property type="entry name" value="Ribosomal_bL9_N"/>
</dbReference>
<reference evidence="9 10" key="1">
    <citation type="journal article" date="2014" name="Int. J. Syst. Evol. Microbiol.">
        <title>Sneathiella chungangensis sp. nov., isolated from a marine sand, and emended description of the genus Sneathiella.</title>
        <authorList>
            <person name="Siamphan C."/>
            <person name="Kim H."/>
            <person name="Lee J.S."/>
            <person name="Kim W."/>
        </authorList>
    </citation>
    <scope>NUCLEOTIDE SEQUENCE [LARGE SCALE GENOMIC DNA]</scope>
    <source>
        <strain evidence="9 10">KCTC 32476</strain>
    </source>
</reference>
<dbReference type="GO" id="GO:0005840">
    <property type="term" value="C:ribosome"/>
    <property type="evidence" value="ECO:0007669"/>
    <property type="project" value="UniProtKB-KW"/>
</dbReference>
<keyword evidence="4 7" id="KW-0689">Ribosomal protein</keyword>
<dbReference type="GO" id="GO:1990904">
    <property type="term" value="C:ribonucleoprotein complex"/>
    <property type="evidence" value="ECO:0007669"/>
    <property type="project" value="UniProtKB-KW"/>
</dbReference>
<dbReference type="Pfam" id="PF03948">
    <property type="entry name" value="Ribosomal_L9_C"/>
    <property type="match status" value="1"/>
</dbReference>
<comment type="caution">
    <text evidence="9">The sequence shown here is derived from an EMBL/GenBank/DDBJ whole genome shotgun (WGS) entry which is preliminary data.</text>
</comment>
<dbReference type="Proteomes" id="UP000445696">
    <property type="component" value="Unassembled WGS sequence"/>
</dbReference>
<dbReference type="GO" id="GO:0019843">
    <property type="term" value="F:rRNA binding"/>
    <property type="evidence" value="ECO:0007669"/>
    <property type="project" value="UniProtKB-UniRule"/>
</dbReference>
<dbReference type="PANTHER" id="PTHR21368">
    <property type="entry name" value="50S RIBOSOMAL PROTEIN L9"/>
    <property type="match status" value="1"/>
</dbReference>
<organism evidence="9 10">
    <name type="scientific">Sneathiella chungangensis</name>
    <dbReference type="NCBI Taxonomy" id="1418234"/>
    <lineage>
        <taxon>Bacteria</taxon>
        <taxon>Pseudomonadati</taxon>
        <taxon>Pseudomonadota</taxon>
        <taxon>Alphaproteobacteria</taxon>
        <taxon>Sneathiellales</taxon>
        <taxon>Sneathiellaceae</taxon>
        <taxon>Sneathiella</taxon>
    </lineage>
</organism>
<dbReference type="AlphaFoldDB" id="A0A845MC01"/>
<evidence type="ECO:0000313" key="10">
    <source>
        <dbReference type="Proteomes" id="UP000445696"/>
    </source>
</evidence>
<accession>A0A845MC01</accession>
<dbReference type="RefSeq" id="WP_161337817.1">
    <property type="nucleotide sequence ID" value="NZ_JBHSDG010000002.1"/>
</dbReference>
<evidence type="ECO:0000256" key="3">
    <source>
        <dbReference type="ARBA" id="ARBA00022884"/>
    </source>
</evidence>
<sequence length="202" mass="22367">MEVVLLERVEKLGQMGDVVKVKNGYARNYLLPQKKALRASKENLSIFETQRAQLEAENLKRREEAEKVGEKLDGEAVVIIRAASDSQQLYGSVSTQDIAKAITAAGFTVNRKQIVLDKVLKTLGLHDIKVRLHPEVTVGVVVNIARSNEEADIQARGESVEEVAEAKLDARDEAVINVFESTAEVDVEELKEVVEGETEDEK</sequence>
<dbReference type="InterPro" id="IPR009027">
    <property type="entry name" value="Ribosomal_bL9/RNase_H1_N"/>
</dbReference>
<evidence type="ECO:0000256" key="1">
    <source>
        <dbReference type="ARBA" id="ARBA00010605"/>
    </source>
</evidence>
<name>A0A845MC01_9PROT</name>
<dbReference type="SUPFAM" id="SSF55658">
    <property type="entry name" value="L9 N-domain-like"/>
    <property type="match status" value="1"/>
</dbReference>
<keyword evidence="2 7" id="KW-0699">rRNA-binding</keyword>
<dbReference type="GO" id="GO:0003735">
    <property type="term" value="F:structural constituent of ribosome"/>
    <property type="evidence" value="ECO:0007669"/>
    <property type="project" value="InterPro"/>
</dbReference>
<dbReference type="Gene3D" id="3.10.430.100">
    <property type="entry name" value="Ribosomal protein L9, C-terminal domain"/>
    <property type="match status" value="1"/>
</dbReference>
<proteinExistence type="inferred from homology"/>
<dbReference type="InterPro" id="IPR036935">
    <property type="entry name" value="Ribosomal_bL9_N_sf"/>
</dbReference>
<comment type="function">
    <text evidence="7">Binds to the 23S rRNA.</text>
</comment>
<dbReference type="Gene3D" id="3.40.5.10">
    <property type="entry name" value="Ribosomal protein L9, N-terminal domain"/>
    <property type="match status" value="1"/>
</dbReference>
<dbReference type="InterPro" id="IPR020069">
    <property type="entry name" value="Ribosomal_bL9_C"/>
</dbReference>
<dbReference type="NCBIfam" id="TIGR00158">
    <property type="entry name" value="L9"/>
    <property type="match status" value="1"/>
</dbReference>
<evidence type="ECO:0000256" key="6">
    <source>
        <dbReference type="ARBA" id="ARBA00035292"/>
    </source>
</evidence>
<evidence type="ECO:0000256" key="2">
    <source>
        <dbReference type="ARBA" id="ARBA00022730"/>
    </source>
</evidence>
<keyword evidence="5 7" id="KW-0687">Ribonucleoprotein</keyword>